<feature type="region of interest" description="Disordered" evidence="1">
    <location>
        <begin position="109"/>
        <end position="140"/>
    </location>
</feature>
<proteinExistence type="predicted"/>
<evidence type="ECO:0000313" key="2">
    <source>
        <dbReference type="EMBL" id="CAD8859713.1"/>
    </source>
</evidence>
<gene>
    <name evidence="2" type="ORF">NSCI0253_LOCUS34067</name>
</gene>
<protein>
    <submittedName>
        <fullName evidence="2">Uncharacterized protein</fullName>
    </submittedName>
</protein>
<dbReference type="EMBL" id="HBFQ01047760">
    <property type="protein sequence ID" value="CAD8859713.1"/>
    <property type="molecule type" value="Transcribed_RNA"/>
</dbReference>
<evidence type="ECO:0000256" key="1">
    <source>
        <dbReference type="SAM" id="MobiDB-lite"/>
    </source>
</evidence>
<organism evidence="2">
    <name type="scientific">Noctiluca scintillans</name>
    <name type="common">Sea sparkle</name>
    <name type="synonym">Red tide dinoflagellate</name>
    <dbReference type="NCBI Taxonomy" id="2966"/>
    <lineage>
        <taxon>Eukaryota</taxon>
        <taxon>Sar</taxon>
        <taxon>Alveolata</taxon>
        <taxon>Dinophyceae</taxon>
        <taxon>Noctilucales</taxon>
        <taxon>Noctilucaceae</taxon>
        <taxon>Noctiluca</taxon>
    </lineage>
</organism>
<dbReference type="AlphaFoldDB" id="A0A7S1FDS5"/>
<name>A0A7S1FDS5_NOCSC</name>
<sequence>MADTSSLRQELNEAVRAIEATGFSCTNSDQAVSAFSRFHTTVIRIRNSVDGDDIVLDSIDGKARLLNFLVAFAKHKRLHSKRVGEVVGILITRPAWDTEANDEVRALLGSNDKGQESPSAAPQNKHDARMSSDTQSRSLAPVAPAAATGALLRASPAVAPGPAVGVVLADKAVYQSTKKEHLLKDVTDIVNQLLMDFGPEDFTAGRALDEVMGDPAPGDSKKLVVTMGVNVQEFDQTGYIRTTKNFNLRKLVESAGDLFQWHSVKQGDYLPELKTIPIGNGYVGRSKGLESGMIYLVNGKFDRVETHQGGAATSGDVLCVRREAKISWVPISRRDGLPECAVHAGATRSDGDLYVAKKGDEVGKLNLDQGKMWNIWCRSYGSTDTGEVLVIQA</sequence>
<accession>A0A7S1FDS5</accession>
<reference evidence="2" key="1">
    <citation type="submission" date="2021-01" db="EMBL/GenBank/DDBJ databases">
        <authorList>
            <person name="Corre E."/>
            <person name="Pelletier E."/>
            <person name="Niang G."/>
            <person name="Scheremetjew M."/>
            <person name="Finn R."/>
            <person name="Kale V."/>
            <person name="Holt S."/>
            <person name="Cochrane G."/>
            <person name="Meng A."/>
            <person name="Brown T."/>
            <person name="Cohen L."/>
        </authorList>
    </citation>
    <scope>NUCLEOTIDE SEQUENCE</scope>
</reference>